<protein>
    <submittedName>
        <fullName evidence="1">Uncharacterized protein</fullName>
    </submittedName>
</protein>
<dbReference type="Proteomes" id="UP000182235">
    <property type="component" value="Unassembled WGS sequence"/>
</dbReference>
<proteinExistence type="predicted"/>
<evidence type="ECO:0000313" key="2">
    <source>
        <dbReference type="Proteomes" id="UP000182235"/>
    </source>
</evidence>
<dbReference type="OrthoDB" id="2156052at2759"/>
<organism evidence="1 2">
    <name type="scientific">Emergomyces pasteurianus Ep9510</name>
    <dbReference type="NCBI Taxonomy" id="1447872"/>
    <lineage>
        <taxon>Eukaryota</taxon>
        <taxon>Fungi</taxon>
        <taxon>Dikarya</taxon>
        <taxon>Ascomycota</taxon>
        <taxon>Pezizomycotina</taxon>
        <taxon>Eurotiomycetes</taxon>
        <taxon>Eurotiomycetidae</taxon>
        <taxon>Onygenales</taxon>
        <taxon>Ajellomycetaceae</taxon>
        <taxon>Emergomyces</taxon>
    </lineage>
</organism>
<sequence length="234" mass="26779">MSTHNTEQIRSALHILSTAPEDIIQATIKALDKLLEKKEKIKELLEMRASQRVNLLKSLSDIRFHHIIAVEPRQKTDESIIRALFAYRSVCDELKTRNTSRVRELLENSIIAEKKNNGLISKYLQDKGLSNNFTGAIKTSIKFRVTKEWFDGAGVSLLFMNIYTIFRELRYSDLWIGTTAGLWKVVSREAEIYRVLQKAQCSAVPVFLGTIDLKLFLFLHGAGDIRHMLRSAKS</sequence>
<comment type="caution">
    <text evidence="1">The sequence shown here is derived from an EMBL/GenBank/DDBJ whole genome shotgun (WGS) entry which is preliminary data.</text>
</comment>
<dbReference type="AlphaFoldDB" id="A0A1J9PQ40"/>
<dbReference type="STRING" id="1447872.A0A1J9PQ40"/>
<dbReference type="EMBL" id="LGRN01001004">
    <property type="protein sequence ID" value="OJD09971.1"/>
    <property type="molecule type" value="Genomic_DNA"/>
</dbReference>
<reference evidence="1 2" key="1">
    <citation type="submission" date="2015-07" db="EMBL/GenBank/DDBJ databases">
        <title>Emmonsia species relationships and genome sequence.</title>
        <authorList>
            <consortium name="The Broad Institute Genomics Platform"/>
            <person name="Cuomo C.A."/>
            <person name="Munoz J.F."/>
            <person name="Imamovic A."/>
            <person name="Priest M.E."/>
            <person name="Young S."/>
            <person name="Clay O.K."/>
            <person name="McEwen J.G."/>
        </authorList>
    </citation>
    <scope>NUCLEOTIDE SEQUENCE [LARGE SCALE GENOMIC DNA]</scope>
    <source>
        <strain evidence="1 2">UAMH 9510</strain>
    </source>
</reference>
<accession>A0A1J9PQ40</accession>
<evidence type="ECO:0000313" key="1">
    <source>
        <dbReference type="EMBL" id="OJD09971.1"/>
    </source>
</evidence>
<gene>
    <name evidence="1" type="ORF">AJ78_08824</name>
</gene>
<name>A0A1J9PQ40_9EURO</name>
<keyword evidence="2" id="KW-1185">Reference proteome</keyword>
<dbReference type="VEuPathDB" id="FungiDB:AJ78_08824"/>